<dbReference type="InterPro" id="IPR001296">
    <property type="entry name" value="Glyco_trans_1"/>
</dbReference>
<dbReference type="GO" id="GO:0016740">
    <property type="term" value="F:transferase activity"/>
    <property type="evidence" value="ECO:0007669"/>
    <property type="project" value="UniProtKB-KW"/>
</dbReference>
<dbReference type="Proteomes" id="UP000831120">
    <property type="component" value="Chromosome"/>
</dbReference>
<feature type="domain" description="Glycosyltransferase subfamily 4-like N-terminal" evidence="2">
    <location>
        <begin position="12"/>
        <end position="176"/>
    </location>
</feature>
<dbReference type="CDD" id="cd03808">
    <property type="entry name" value="GT4_CapM-like"/>
    <property type="match status" value="1"/>
</dbReference>
<dbReference type="PANTHER" id="PTHR12526">
    <property type="entry name" value="GLYCOSYLTRANSFERASE"/>
    <property type="match status" value="1"/>
</dbReference>
<dbReference type="EMBL" id="AP025593">
    <property type="protein sequence ID" value="BDG16265.1"/>
    <property type="molecule type" value="Genomic_DNA"/>
</dbReference>
<evidence type="ECO:0000313" key="3">
    <source>
        <dbReference type="EMBL" id="BDG16265.1"/>
    </source>
</evidence>
<accession>A0ABN6NIV3</accession>
<dbReference type="Gene3D" id="3.40.50.2000">
    <property type="entry name" value="Glycogen Phosphorylase B"/>
    <property type="match status" value="2"/>
</dbReference>
<dbReference type="InterPro" id="IPR028098">
    <property type="entry name" value="Glyco_trans_4-like_N"/>
</dbReference>
<keyword evidence="3" id="KW-0808">Transferase</keyword>
<dbReference type="Pfam" id="PF00534">
    <property type="entry name" value="Glycos_transf_1"/>
    <property type="match status" value="1"/>
</dbReference>
<reference evidence="3 4" key="1">
    <citation type="journal article" date="2022" name="Microbiol. Resour. Announc.">
        <title>Complete Genome Sequences of Thermus Strains Isolated from Senami Hot Spring in Japan.</title>
        <authorList>
            <person name="Miyazaki K."/>
        </authorList>
    </citation>
    <scope>NUCLEOTIDE SEQUENCE [LARGE SCALE GENOMIC DNA]</scope>
    <source>
        <strain evidence="3 4">SNM4-1</strain>
    </source>
</reference>
<dbReference type="Pfam" id="PF13439">
    <property type="entry name" value="Glyco_transf_4"/>
    <property type="match status" value="1"/>
</dbReference>
<feature type="domain" description="Glycosyl transferase family 1" evidence="1">
    <location>
        <begin position="188"/>
        <end position="339"/>
    </location>
</feature>
<protein>
    <submittedName>
        <fullName evidence="3">Glycosyl transferase</fullName>
    </submittedName>
</protein>
<evidence type="ECO:0000259" key="1">
    <source>
        <dbReference type="Pfam" id="PF00534"/>
    </source>
</evidence>
<evidence type="ECO:0000313" key="4">
    <source>
        <dbReference type="Proteomes" id="UP000831120"/>
    </source>
</evidence>
<proteinExistence type="predicted"/>
<keyword evidence="4" id="KW-1185">Reference proteome</keyword>
<gene>
    <name evidence="3" type="ORF">TbrSNM41_09990</name>
</gene>
<sequence>MRILYLITRAEPGGAQMHLLELLRAFRDRAELHLAVGRDEEDFLVKAARELGVETHLFAHMVQPIRPASDLRGLGEVRDLIRRLRPNLVHAHSSKAGFLGRLAARSLGVRSVFTAHGWAFTDGVSPARRALALTLERLAGRVGDLVLAVSERDRELALRYRVVPAERIRVVWNGVPDTPLRADPGRHPPRIVMVGRFAPPKDHALLLRALAGLGGLPWRLDLVGQGPLLPEVRALAERLGLGERVRFLGKRLDVDRILADAQVFVLTSNWEGLPLSVLEAMRAGLPVVASDVGGVREAVVEGRTGYLVPRGDEGLLRERLALLLQDPHLRVALGSEGRRRYEAHFTLERMLRQVWATYEELLAGGSSLVQASLE</sequence>
<evidence type="ECO:0000259" key="2">
    <source>
        <dbReference type="Pfam" id="PF13439"/>
    </source>
</evidence>
<dbReference type="SUPFAM" id="SSF53756">
    <property type="entry name" value="UDP-Glycosyltransferase/glycogen phosphorylase"/>
    <property type="match status" value="1"/>
</dbReference>
<name>A0ABN6NIV3_THEBO</name>
<organism evidence="3 4">
    <name type="scientific">Thermus brockianus</name>
    <dbReference type="NCBI Taxonomy" id="56956"/>
    <lineage>
        <taxon>Bacteria</taxon>
        <taxon>Thermotogati</taxon>
        <taxon>Deinococcota</taxon>
        <taxon>Deinococci</taxon>
        <taxon>Thermales</taxon>
        <taxon>Thermaceae</taxon>
        <taxon>Thermus</taxon>
    </lineage>
</organism>